<reference evidence="3" key="1">
    <citation type="submission" date="2020-05" db="EMBL/GenBank/DDBJ databases">
        <title>Phylogenomic resolution of chytrid fungi.</title>
        <authorList>
            <person name="Stajich J.E."/>
            <person name="Amses K."/>
            <person name="Simmons R."/>
            <person name="Seto K."/>
            <person name="Myers J."/>
            <person name="Bonds A."/>
            <person name="Quandt C.A."/>
            <person name="Barry K."/>
            <person name="Liu P."/>
            <person name="Grigoriev I."/>
            <person name="Longcore J.E."/>
            <person name="James T.Y."/>
        </authorList>
    </citation>
    <scope>NUCLEOTIDE SEQUENCE</scope>
    <source>
        <strain evidence="3">JEL0513</strain>
    </source>
</reference>
<dbReference type="Proteomes" id="UP001211907">
    <property type="component" value="Unassembled WGS sequence"/>
</dbReference>
<evidence type="ECO:0000256" key="1">
    <source>
        <dbReference type="SAM" id="MobiDB-lite"/>
    </source>
</evidence>
<dbReference type="SUPFAM" id="SSF46565">
    <property type="entry name" value="Chaperone J-domain"/>
    <property type="match status" value="1"/>
</dbReference>
<evidence type="ECO:0000313" key="4">
    <source>
        <dbReference type="Proteomes" id="UP001211907"/>
    </source>
</evidence>
<dbReference type="PANTHER" id="PTHR46620">
    <property type="entry name" value="J DOMAIN-CONTAINING PROTEIN SPF31"/>
    <property type="match status" value="1"/>
</dbReference>
<dbReference type="InterPro" id="IPR036869">
    <property type="entry name" value="J_dom_sf"/>
</dbReference>
<dbReference type="Pfam" id="PF00226">
    <property type="entry name" value="DnaJ"/>
    <property type="match status" value="1"/>
</dbReference>
<feature type="compositionally biased region" description="Basic and acidic residues" evidence="1">
    <location>
        <begin position="211"/>
        <end position="232"/>
    </location>
</feature>
<gene>
    <name evidence="3" type="ORF">HK100_009649</name>
</gene>
<sequence length="255" mass="29112">MSKEQHLEKDPSFNIDTYLRVESTSFAQDKEAERILALAAKAANPIEVLDLDHKTWLLGRIDDKDIKLSYRKKSLLLHPDKCKHPRAQDAFEMLKKAETELSEEGKRAWLLGLIAEARSLVFKRKGIPLPKPSSISTTAAVATNTTAAISSTPISPFMPDPVKNPSEFNLLLASVKVETRRLLIDQGKRDSVRLKNEVDRKNQEEIRIAEERKRKAETDKTWEQGREERVNDWRSFIKKTDSKKKRKSNGPELLG</sequence>
<feature type="domain" description="J" evidence="2">
    <location>
        <begin position="44"/>
        <end position="106"/>
    </location>
</feature>
<dbReference type="Gene3D" id="1.10.287.110">
    <property type="entry name" value="DnaJ domain"/>
    <property type="match status" value="1"/>
</dbReference>
<dbReference type="SMART" id="SM00271">
    <property type="entry name" value="DnaJ"/>
    <property type="match status" value="1"/>
</dbReference>
<name>A0AAD5T4V2_9FUNG</name>
<accession>A0AAD5T4V2</accession>
<dbReference type="InterPro" id="IPR001623">
    <property type="entry name" value="DnaJ_domain"/>
</dbReference>
<dbReference type="AlphaFoldDB" id="A0AAD5T4V2"/>
<organism evidence="3 4">
    <name type="scientific">Physocladia obscura</name>
    <dbReference type="NCBI Taxonomy" id="109957"/>
    <lineage>
        <taxon>Eukaryota</taxon>
        <taxon>Fungi</taxon>
        <taxon>Fungi incertae sedis</taxon>
        <taxon>Chytridiomycota</taxon>
        <taxon>Chytridiomycota incertae sedis</taxon>
        <taxon>Chytridiomycetes</taxon>
        <taxon>Chytridiales</taxon>
        <taxon>Chytriomycetaceae</taxon>
        <taxon>Physocladia</taxon>
    </lineage>
</organism>
<dbReference type="PANTHER" id="PTHR46620:SF1">
    <property type="entry name" value="J DOMAIN-CONTAINING PROTEIN SPF31"/>
    <property type="match status" value="1"/>
</dbReference>
<evidence type="ECO:0000313" key="3">
    <source>
        <dbReference type="EMBL" id="KAJ3127635.1"/>
    </source>
</evidence>
<feature type="region of interest" description="Disordered" evidence="1">
    <location>
        <begin position="211"/>
        <end position="255"/>
    </location>
</feature>
<protein>
    <recommendedName>
        <fullName evidence="2">J domain-containing protein</fullName>
    </recommendedName>
</protein>
<comment type="caution">
    <text evidence="3">The sequence shown here is derived from an EMBL/GenBank/DDBJ whole genome shotgun (WGS) entry which is preliminary data.</text>
</comment>
<evidence type="ECO:0000259" key="2">
    <source>
        <dbReference type="PROSITE" id="PS50076"/>
    </source>
</evidence>
<dbReference type="EMBL" id="JADGJH010000501">
    <property type="protein sequence ID" value="KAJ3127635.1"/>
    <property type="molecule type" value="Genomic_DNA"/>
</dbReference>
<dbReference type="PROSITE" id="PS50076">
    <property type="entry name" value="DNAJ_2"/>
    <property type="match status" value="1"/>
</dbReference>
<dbReference type="CDD" id="cd06257">
    <property type="entry name" value="DnaJ"/>
    <property type="match status" value="1"/>
</dbReference>
<proteinExistence type="predicted"/>
<keyword evidence="4" id="KW-1185">Reference proteome</keyword>